<dbReference type="InterPro" id="IPR011063">
    <property type="entry name" value="TilS/TtcA_N"/>
</dbReference>
<dbReference type="HAMAP" id="MF_01161">
    <property type="entry name" value="tRNA_Ile_lys_synt"/>
    <property type="match status" value="1"/>
</dbReference>
<keyword evidence="5" id="KW-0067">ATP-binding</keyword>
<keyword evidence="10" id="KW-1185">Reference proteome</keyword>
<reference evidence="9 10" key="1">
    <citation type="journal article" date="2021" name="Nat. Commun.">
        <title>Genetic determinants of endophytism in the Arabidopsis root mycobiome.</title>
        <authorList>
            <person name="Mesny F."/>
            <person name="Miyauchi S."/>
            <person name="Thiergart T."/>
            <person name="Pickel B."/>
            <person name="Atanasova L."/>
            <person name="Karlsson M."/>
            <person name="Huettel B."/>
            <person name="Barry K.W."/>
            <person name="Haridas S."/>
            <person name="Chen C."/>
            <person name="Bauer D."/>
            <person name="Andreopoulos W."/>
            <person name="Pangilinan J."/>
            <person name="LaButti K."/>
            <person name="Riley R."/>
            <person name="Lipzen A."/>
            <person name="Clum A."/>
            <person name="Drula E."/>
            <person name="Henrissat B."/>
            <person name="Kohler A."/>
            <person name="Grigoriev I.V."/>
            <person name="Martin F.M."/>
            <person name="Hacquard S."/>
        </authorList>
    </citation>
    <scope>NUCLEOTIDE SEQUENCE [LARGE SCALE GENOMIC DNA]</scope>
    <source>
        <strain evidence="9 10">MPI-CAGE-CH-0241</strain>
    </source>
</reference>
<dbReference type="SUPFAM" id="SSF52402">
    <property type="entry name" value="Adenine nucleotide alpha hydrolases-like"/>
    <property type="match status" value="1"/>
</dbReference>
<gene>
    <name evidence="9" type="ORF">B0T10DRAFT_413436</name>
</gene>
<evidence type="ECO:0000256" key="2">
    <source>
        <dbReference type="ARBA" id="ARBA00022598"/>
    </source>
</evidence>
<evidence type="ECO:0000256" key="6">
    <source>
        <dbReference type="ARBA" id="ARBA00048539"/>
    </source>
</evidence>
<evidence type="ECO:0000313" key="9">
    <source>
        <dbReference type="EMBL" id="KAH6877268.1"/>
    </source>
</evidence>
<dbReference type="GO" id="GO:0008033">
    <property type="term" value="P:tRNA processing"/>
    <property type="evidence" value="ECO:0007669"/>
    <property type="project" value="UniProtKB-KW"/>
</dbReference>
<evidence type="ECO:0000256" key="3">
    <source>
        <dbReference type="ARBA" id="ARBA00022694"/>
    </source>
</evidence>
<keyword evidence="2" id="KW-0436">Ligase</keyword>
<protein>
    <recommendedName>
        <fullName evidence="1">tRNA(Ile)-lysidine synthetase</fullName>
        <ecNumber evidence="1">6.3.4.19</ecNumber>
    </recommendedName>
</protein>
<proteinExistence type="inferred from homology"/>
<evidence type="ECO:0000256" key="7">
    <source>
        <dbReference type="SAM" id="MobiDB-lite"/>
    </source>
</evidence>
<feature type="compositionally biased region" description="Polar residues" evidence="7">
    <location>
        <begin position="655"/>
        <end position="665"/>
    </location>
</feature>
<feature type="domain" description="tRNA(Ile)-lysidine/2-thiocytidine synthase N-terminal" evidence="8">
    <location>
        <begin position="279"/>
        <end position="324"/>
    </location>
</feature>
<dbReference type="GO" id="GO:0032267">
    <property type="term" value="F:tRNA(Ile)-lysidine synthase activity"/>
    <property type="evidence" value="ECO:0007669"/>
    <property type="project" value="UniProtKB-EC"/>
</dbReference>
<accession>A0A9P8VVG9</accession>
<evidence type="ECO:0000256" key="5">
    <source>
        <dbReference type="ARBA" id="ARBA00022840"/>
    </source>
</evidence>
<dbReference type="InterPro" id="IPR012795">
    <property type="entry name" value="tRNA_Ile_lys_synt_N"/>
</dbReference>
<dbReference type="Gene3D" id="3.40.50.620">
    <property type="entry name" value="HUPs"/>
    <property type="match status" value="1"/>
</dbReference>
<dbReference type="GO" id="GO:0005524">
    <property type="term" value="F:ATP binding"/>
    <property type="evidence" value="ECO:0007669"/>
    <property type="project" value="UniProtKB-KW"/>
</dbReference>
<keyword evidence="4" id="KW-0547">Nucleotide-binding</keyword>
<dbReference type="EC" id="6.3.4.19" evidence="1"/>
<dbReference type="Pfam" id="PF01171">
    <property type="entry name" value="ATP_bind_3"/>
    <property type="match status" value="2"/>
</dbReference>
<evidence type="ECO:0000256" key="4">
    <source>
        <dbReference type="ARBA" id="ARBA00022741"/>
    </source>
</evidence>
<keyword evidence="3" id="KW-0819">tRNA processing</keyword>
<comment type="catalytic activity">
    <reaction evidence="6">
        <text>cytidine(34) in tRNA(Ile2) + L-lysine + ATP = lysidine(34) in tRNA(Ile2) + AMP + diphosphate + H(+)</text>
        <dbReference type="Rhea" id="RHEA:43744"/>
        <dbReference type="Rhea" id="RHEA-COMP:10625"/>
        <dbReference type="Rhea" id="RHEA-COMP:10670"/>
        <dbReference type="ChEBI" id="CHEBI:15378"/>
        <dbReference type="ChEBI" id="CHEBI:30616"/>
        <dbReference type="ChEBI" id="CHEBI:32551"/>
        <dbReference type="ChEBI" id="CHEBI:33019"/>
        <dbReference type="ChEBI" id="CHEBI:82748"/>
        <dbReference type="ChEBI" id="CHEBI:83665"/>
        <dbReference type="ChEBI" id="CHEBI:456215"/>
        <dbReference type="EC" id="6.3.4.19"/>
    </reaction>
</comment>
<evidence type="ECO:0000256" key="1">
    <source>
        <dbReference type="ARBA" id="ARBA00013267"/>
    </source>
</evidence>
<dbReference type="PANTHER" id="PTHR43033">
    <property type="entry name" value="TRNA(ILE)-LYSIDINE SYNTHASE-RELATED"/>
    <property type="match status" value="1"/>
</dbReference>
<dbReference type="Proteomes" id="UP000777438">
    <property type="component" value="Unassembled WGS sequence"/>
</dbReference>
<comment type="caution">
    <text evidence="9">The sequence shown here is derived from an EMBL/GenBank/DDBJ whole genome shotgun (WGS) entry which is preliminary data.</text>
</comment>
<dbReference type="CDD" id="cd01992">
    <property type="entry name" value="TilS_N"/>
    <property type="match status" value="1"/>
</dbReference>
<feature type="domain" description="tRNA(Ile)-lysidine/2-thiocytidine synthase N-terminal" evidence="8">
    <location>
        <begin position="46"/>
        <end position="196"/>
    </location>
</feature>
<evidence type="ECO:0000259" key="8">
    <source>
        <dbReference type="Pfam" id="PF01171"/>
    </source>
</evidence>
<name>A0A9P8VVG9_9HYPO</name>
<dbReference type="AlphaFoldDB" id="A0A9P8VVG9"/>
<feature type="compositionally biased region" description="Basic residues" evidence="7">
    <location>
        <begin position="667"/>
        <end position="680"/>
    </location>
</feature>
<dbReference type="InterPro" id="IPR012094">
    <property type="entry name" value="tRNA_Ile_lys_synt"/>
</dbReference>
<evidence type="ECO:0000313" key="10">
    <source>
        <dbReference type="Proteomes" id="UP000777438"/>
    </source>
</evidence>
<sequence length="680" mass="78500">MGTLAHVYNHVSRPITLPEFKEAVEAVCRPRFPLARSARPQRIGDGGVDSMALAFLMSRLLRTFRGIKIADNPAYGAMASIVDHQLREGSTNEANKVAQELRKLDLKSAVAPISWREQRSQGLDPNTLPNLEGLARTYRYRALGNVCHFMGATSLFFAHHRDDQYETVLMRLLGGHGYRGLQGIREANSIPECYDMHGIYKSGLLDDQTLSQPVLSFRPAHRETKRLRNIFRDEKVAYPSDYVRFLLRSKGMVETYEEYGTIERNLDVPYLKPLDPEDGGVMIYRPLLGFDKDRLIATCEENKIPWFEDHTNKDPTLTTRNAVRYLVKNHELPKALQKPSILALAERSKRRVEYEEAEAHRYLVREAIIKDFDPNAGTLLIEIPKAHTAKRRRKRASLCPHNKFRRKQRRLIMSIAIRKLIDFVTPETHLPPLTNLDNVVSRLYPHLSSKNDTSPPKAFVVAGVLFDPMISGKSVKWLMSRTPYPSNQPLPFRNLSSSLDHRLRPTKQDLRQLSGAAAYQARLLGWKKAKIFDGRFWIRVGCNGRTQFRVQPFQPTEAKGFRKALSPMRRAKLERLLKHYAPGKIRYTLPALYSVERERDHFSQHVTRTSTLIALPTLGIHIQGLERWVRYQVRYKKVDTTLMGHEPVGEKSHATRNWSPPCGTTRNQRRRRMYKYRERR</sequence>
<feature type="region of interest" description="Disordered" evidence="7">
    <location>
        <begin position="647"/>
        <end position="680"/>
    </location>
</feature>
<dbReference type="InterPro" id="IPR014729">
    <property type="entry name" value="Rossmann-like_a/b/a_fold"/>
</dbReference>
<organism evidence="9 10">
    <name type="scientific">Thelonectria olida</name>
    <dbReference type="NCBI Taxonomy" id="1576542"/>
    <lineage>
        <taxon>Eukaryota</taxon>
        <taxon>Fungi</taxon>
        <taxon>Dikarya</taxon>
        <taxon>Ascomycota</taxon>
        <taxon>Pezizomycotina</taxon>
        <taxon>Sordariomycetes</taxon>
        <taxon>Hypocreomycetidae</taxon>
        <taxon>Hypocreales</taxon>
        <taxon>Nectriaceae</taxon>
        <taxon>Thelonectria</taxon>
    </lineage>
</organism>
<dbReference type="OrthoDB" id="434144at2759"/>
<dbReference type="PANTHER" id="PTHR43033:SF1">
    <property type="entry name" value="TRNA(ILE)-LYSIDINE SYNTHASE-RELATED"/>
    <property type="match status" value="1"/>
</dbReference>
<dbReference type="EMBL" id="JAGPYM010000030">
    <property type="protein sequence ID" value="KAH6877268.1"/>
    <property type="molecule type" value="Genomic_DNA"/>
</dbReference>